<sequence length="297" mass="31841">MSRLCGRKEALGLLWHTVRGLLGGLDSEDMSVLATSQDSVRLAKQLLSDEAFVELVLREMSSALLSLAATWELELDLCPVAPAAAGVLSLEVKDLDVAMYAADAFEEEGTEGVDVQQEEHSESGAFREMLFACLELAAIPCGAFPAKLAGLYLWGNVKLIHGLHHLRFGTAAVAETGAPLPKRKEPTAGDPAKAVKAALACQLVGQLRLCGNILFENPQGAEFLRISGGLPALLSHCYADPELPLLREAGVYAVRNATQHSPETRDAVRQLLAERRTRDASSAESGPLPMIEESSLF</sequence>
<evidence type="ECO:0000313" key="6">
    <source>
        <dbReference type="EMBL" id="CAL1161388.1"/>
    </source>
</evidence>
<evidence type="ECO:0000256" key="2">
    <source>
        <dbReference type="ARBA" id="ARBA00023306"/>
    </source>
</evidence>
<name>A0A9P1DG49_9DINO</name>
<feature type="domain" description="Ataxin-10" evidence="4">
    <location>
        <begin position="207"/>
        <end position="279"/>
    </location>
</feature>
<protein>
    <submittedName>
        <fullName evidence="7">Ataxin-10 domain-containing protein</fullName>
    </submittedName>
</protein>
<dbReference type="InterPro" id="IPR019156">
    <property type="entry name" value="Ataxin-10_domain"/>
</dbReference>
<reference evidence="5" key="1">
    <citation type="submission" date="2022-10" db="EMBL/GenBank/DDBJ databases">
        <authorList>
            <person name="Chen Y."/>
            <person name="Dougan E. K."/>
            <person name="Chan C."/>
            <person name="Rhodes N."/>
            <person name="Thang M."/>
        </authorList>
    </citation>
    <scope>NUCLEOTIDE SEQUENCE</scope>
</reference>
<reference evidence="6" key="2">
    <citation type="submission" date="2024-04" db="EMBL/GenBank/DDBJ databases">
        <authorList>
            <person name="Chen Y."/>
            <person name="Shah S."/>
            <person name="Dougan E. K."/>
            <person name="Thang M."/>
            <person name="Chan C."/>
        </authorList>
    </citation>
    <scope>NUCLEOTIDE SEQUENCE [LARGE SCALE GENOMIC DNA]</scope>
</reference>
<dbReference type="Pfam" id="PF09759">
    <property type="entry name" value="Atx10homo_assoc"/>
    <property type="match status" value="1"/>
</dbReference>
<dbReference type="AlphaFoldDB" id="A0A9P1DG49"/>
<proteinExistence type="predicted"/>
<dbReference type="GO" id="GO:0051301">
    <property type="term" value="P:cell division"/>
    <property type="evidence" value="ECO:0007669"/>
    <property type="project" value="UniProtKB-KW"/>
</dbReference>
<dbReference type="InterPro" id="IPR051374">
    <property type="entry name" value="Ataxin-10/CTR86_families"/>
</dbReference>
<evidence type="ECO:0000256" key="1">
    <source>
        <dbReference type="ARBA" id="ARBA00022618"/>
    </source>
</evidence>
<keyword evidence="1" id="KW-0132">Cell division</keyword>
<keyword evidence="8" id="KW-1185">Reference proteome</keyword>
<organism evidence="5">
    <name type="scientific">Cladocopium goreaui</name>
    <dbReference type="NCBI Taxonomy" id="2562237"/>
    <lineage>
        <taxon>Eukaryota</taxon>
        <taxon>Sar</taxon>
        <taxon>Alveolata</taxon>
        <taxon>Dinophyceae</taxon>
        <taxon>Suessiales</taxon>
        <taxon>Symbiodiniaceae</taxon>
        <taxon>Cladocopium</taxon>
    </lineage>
</organism>
<dbReference type="OrthoDB" id="444934at2759"/>
<comment type="caution">
    <text evidence="5">The sequence shown here is derived from an EMBL/GenBank/DDBJ whole genome shotgun (WGS) entry which is preliminary data.</text>
</comment>
<evidence type="ECO:0000313" key="5">
    <source>
        <dbReference type="EMBL" id="CAI4008013.1"/>
    </source>
</evidence>
<dbReference type="GO" id="GO:0005829">
    <property type="term" value="C:cytosol"/>
    <property type="evidence" value="ECO:0007669"/>
    <property type="project" value="TreeGrafter"/>
</dbReference>
<evidence type="ECO:0000313" key="7">
    <source>
        <dbReference type="EMBL" id="CAL4795325.1"/>
    </source>
</evidence>
<accession>A0A9P1DG49</accession>
<evidence type="ECO:0000259" key="4">
    <source>
        <dbReference type="Pfam" id="PF09759"/>
    </source>
</evidence>
<dbReference type="EMBL" id="CAMXCT030004179">
    <property type="protein sequence ID" value="CAL4795325.1"/>
    <property type="molecule type" value="Genomic_DNA"/>
</dbReference>
<dbReference type="Proteomes" id="UP001152797">
    <property type="component" value="Unassembled WGS sequence"/>
</dbReference>
<keyword evidence="2" id="KW-0131">Cell cycle</keyword>
<dbReference type="PANTHER" id="PTHR13255:SF0">
    <property type="entry name" value="ATAXIN-10"/>
    <property type="match status" value="1"/>
</dbReference>
<dbReference type="EMBL" id="CAMXCT010004179">
    <property type="protein sequence ID" value="CAI4008013.1"/>
    <property type="molecule type" value="Genomic_DNA"/>
</dbReference>
<dbReference type="PANTHER" id="PTHR13255">
    <property type="entry name" value="ATAXIN-10"/>
    <property type="match status" value="1"/>
</dbReference>
<evidence type="ECO:0000256" key="3">
    <source>
        <dbReference type="SAM" id="MobiDB-lite"/>
    </source>
</evidence>
<feature type="region of interest" description="Disordered" evidence="3">
    <location>
        <begin position="274"/>
        <end position="297"/>
    </location>
</feature>
<dbReference type="EMBL" id="CAMXCT020004179">
    <property type="protein sequence ID" value="CAL1161388.1"/>
    <property type="molecule type" value="Genomic_DNA"/>
</dbReference>
<gene>
    <name evidence="5" type="ORF">C1SCF055_LOCUS33506</name>
</gene>
<evidence type="ECO:0000313" key="8">
    <source>
        <dbReference type="Proteomes" id="UP001152797"/>
    </source>
</evidence>